<accession>A0A6J5A1J7</accession>
<feature type="domain" description="GIY-YIG" evidence="5">
    <location>
        <begin position="254"/>
        <end position="332"/>
    </location>
</feature>
<gene>
    <name evidence="6" type="primary">dinG_1</name>
    <name evidence="6" type="ORF">LMG27174_00772</name>
</gene>
<dbReference type="GO" id="GO:0045004">
    <property type="term" value="P:DNA replication proofreading"/>
    <property type="evidence" value="ECO:0007669"/>
    <property type="project" value="TreeGrafter"/>
</dbReference>
<dbReference type="GO" id="GO:0005829">
    <property type="term" value="C:cytosol"/>
    <property type="evidence" value="ECO:0007669"/>
    <property type="project" value="TreeGrafter"/>
</dbReference>
<evidence type="ECO:0000313" key="7">
    <source>
        <dbReference type="Proteomes" id="UP000494205"/>
    </source>
</evidence>
<dbReference type="GO" id="GO:0003677">
    <property type="term" value="F:DNA binding"/>
    <property type="evidence" value="ECO:0007669"/>
    <property type="project" value="InterPro"/>
</dbReference>
<proteinExistence type="predicted"/>
<dbReference type="InterPro" id="IPR000305">
    <property type="entry name" value="GIY-YIG_endonuc"/>
</dbReference>
<dbReference type="NCBIfam" id="TIGR00573">
    <property type="entry name" value="dnaq"/>
    <property type="match status" value="1"/>
</dbReference>
<protein>
    <recommendedName>
        <fullName evidence="1">DNA-directed DNA polymerase</fullName>
        <ecNumber evidence="1">2.7.7.7</ecNumber>
    </recommendedName>
</protein>
<evidence type="ECO:0000259" key="5">
    <source>
        <dbReference type="PROSITE" id="PS50164"/>
    </source>
</evidence>
<dbReference type="Gene3D" id="3.30.420.10">
    <property type="entry name" value="Ribonuclease H-like superfamily/Ribonuclease H"/>
    <property type="match status" value="1"/>
</dbReference>
<reference evidence="6 7" key="1">
    <citation type="submission" date="2020-04" db="EMBL/GenBank/DDBJ databases">
        <authorList>
            <person name="De Canck E."/>
        </authorList>
    </citation>
    <scope>NUCLEOTIDE SEQUENCE [LARGE SCALE GENOMIC DNA]</scope>
    <source>
        <strain evidence="6 7">LMG 27174</strain>
    </source>
</reference>
<dbReference type="GO" id="GO:0003887">
    <property type="term" value="F:DNA-directed DNA polymerase activity"/>
    <property type="evidence" value="ECO:0007669"/>
    <property type="project" value="UniProtKB-EC"/>
</dbReference>
<dbReference type="EMBL" id="CADIJZ010000002">
    <property type="protein sequence ID" value="CAB3644997.1"/>
    <property type="molecule type" value="Genomic_DNA"/>
</dbReference>
<dbReference type="InterPro" id="IPR047296">
    <property type="entry name" value="GIY-YIG_UvrC_Cho"/>
</dbReference>
<dbReference type="InterPro" id="IPR013520">
    <property type="entry name" value="Ribonucl_H"/>
</dbReference>
<evidence type="ECO:0000256" key="4">
    <source>
        <dbReference type="ARBA" id="ARBA00049244"/>
    </source>
</evidence>
<dbReference type="Pfam" id="PF00929">
    <property type="entry name" value="RNase_T"/>
    <property type="match status" value="1"/>
</dbReference>
<dbReference type="EC" id="2.7.7.7" evidence="1"/>
<dbReference type="GO" id="GO:0006289">
    <property type="term" value="P:nucleotide-excision repair"/>
    <property type="evidence" value="ECO:0007669"/>
    <property type="project" value="InterPro"/>
</dbReference>
<dbReference type="FunFam" id="3.30.420.10:FF:000045">
    <property type="entry name" value="3'-5' exonuclease DinG"/>
    <property type="match status" value="1"/>
</dbReference>
<dbReference type="PANTHER" id="PTHR30231">
    <property type="entry name" value="DNA POLYMERASE III SUBUNIT EPSILON"/>
    <property type="match status" value="1"/>
</dbReference>
<name>A0A6J5A1J7_9BURK</name>
<dbReference type="PANTHER" id="PTHR30231:SF37">
    <property type="entry name" value="EXODEOXYRIBONUCLEASE 10"/>
    <property type="match status" value="1"/>
</dbReference>
<dbReference type="GO" id="GO:0008408">
    <property type="term" value="F:3'-5' exonuclease activity"/>
    <property type="evidence" value="ECO:0007669"/>
    <property type="project" value="TreeGrafter"/>
</dbReference>
<evidence type="ECO:0000313" key="6">
    <source>
        <dbReference type="EMBL" id="CAB3644997.1"/>
    </source>
</evidence>
<dbReference type="CDD" id="cd10434">
    <property type="entry name" value="GIY-YIG_UvrC_Cho"/>
    <property type="match status" value="1"/>
</dbReference>
<dbReference type="SMART" id="SM00479">
    <property type="entry name" value="EXOIII"/>
    <property type="match status" value="1"/>
</dbReference>
<comment type="subunit">
    <text evidence="3">DNA polymerase III contains a core (composed of alpha, epsilon and theta chains) that associates with a tau subunit. This core dimerizes to form the POLIII' complex. PolIII' associates with the gamma complex (composed of gamma, delta, delta', psi and chi chains) and with the beta chain to form the complete DNA polymerase III complex.</text>
</comment>
<dbReference type="InterPro" id="IPR035901">
    <property type="entry name" value="GIY-YIG_endonuc_sf"/>
</dbReference>
<dbReference type="Proteomes" id="UP000494205">
    <property type="component" value="Unassembled WGS sequence"/>
</dbReference>
<evidence type="ECO:0000256" key="1">
    <source>
        <dbReference type="ARBA" id="ARBA00012417"/>
    </source>
</evidence>
<dbReference type="Gene3D" id="3.40.1440.10">
    <property type="entry name" value="GIY-YIG endonuclease"/>
    <property type="match status" value="1"/>
</dbReference>
<dbReference type="InterPro" id="IPR012337">
    <property type="entry name" value="RNaseH-like_sf"/>
</dbReference>
<keyword evidence="6" id="KW-0540">Nuclease</keyword>
<organism evidence="6 7">
    <name type="scientific">Paraburkholderia rhynchosiae</name>
    <dbReference type="NCBI Taxonomy" id="487049"/>
    <lineage>
        <taxon>Bacteria</taxon>
        <taxon>Pseudomonadati</taxon>
        <taxon>Pseudomonadota</taxon>
        <taxon>Betaproteobacteria</taxon>
        <taxon>Burkholderiales</taxon>
        <taxon>Burkholderiaceae</taxon>
        <taxon>Paraburkholderia</taxon>
    </lineage>
</organism>
<sequence>MGCEAFFISVEHPDLSRSRGNGNALRLSGRQLVHTCRKVTSPSIPFMSEQFLAEPAFEDPIVFVDLETTGGSTAEHRITEVGVVEVGPAGVTRWSSLVDPQQPIPSFIQQLTGITNAMVRGAPTFDAIAPELFKRLHGKLFVAHNASFDRGFLRGEFRRVGLAFDPDVLCTVRLSRALFPSEKRHGLDALVERHALVPSDRHRALADADLIWQFWQRLHGLVPLDVLRAQIERTTRRYRLAGDITEDLLETAPAGCGVYAFYGDADLPLYVGRSVRVRQRLRAHLTGERRSSKDMRLAQQVRRVEWRATGGELGAMLAEAQWIATLRPGHNRVPRVTKSDPADAPWPFQGPVVFEEREEASQARAFHVVDRWCYVGHAPSLAQAAELHASSMTGEFELSTYRILQSHLARGLQMMPLGVPNDAPVIGVV</sequence>
<keyword evidence="6" id="KW-0378">Hydrolase</keyword>
<dbReference type="SUPFAM" id="SSF82771">
    <property type="entry name" value="GIY-YIG endonuclease"/>
    <property type="match status" value="1"/>
</dbReference>
<comment type="catalytic activity">
    <reaction evidence="4">
        <text>DNA(n) + a 2'-deoxyribonucleoside 5'-triphosphate = DNA(n+1) + diphosphate</text>
        <dbReference type="Rhea" id="RHEA:22508"/>
        <dbReference type="Rhea" id="RHEA-COMP:17339"/>
        <dbReference type="Rhea" id="RHEA-COMP:17340"/>
        <dbReference type="ChEBI" id="CHEBI:33019"/>
        <dbReference type="ChEBI" id="CHEBI:61560"/>
        <dbReference type="ChEBI" id="CHEBI:173112"/>
        <dbReference type="EC" id="2.7.7.7"/>
    </reaction>
</comment>
<comment type="function">
    <text evidence="2">DNA polymerase III is a complex, multichain enzyme responsible for most of the replicative synthesis in bacteria. The epsilon subunit contain the editing function and is a proofreading 3'-5' exonuclease.</text>
</comment>
<dbReference type="SUPFAM" id="SSF53098">
    <property type="entry name" value="Ribonuclease H-like"/>
    <property type="match status" value="1"/>
</dbReference>
<evidence type="ECO:0000256" key="3">
    <source>
        <dbReference type="ARBA" id="ARBA00026073"/>
    </source>
</evidence>
<dbReference type="InterPro" id="IPR006054">
    <property type="entry name" value="DnaQ"/>
</dbReference>
<evidence type="ECO:0000256" key="2">
    <source>
        <dbReference type="ARBA" id="ARBA00025483"/>
    </source>
</evidence>
<dbReference type="CDD" id="cd06127">
    <property type="entry name" value="DEDDh"/>
    <property type="match status" value="1"/>
</dbReference>
<keyword evidence="6" id="KW-0269">Exonuclease</keyword>
<dbReference type="AlphaFoldDB" id="A0A6J5A1J7"/>
<dbReference type="Pfam" id="PF01541">
    <property type="entry name" value="GIY-YIG"/>
    <property type="match status" value="1"/>
</dbReference>
<dbReference type="InterPro" id="IPR036397">
    <property type="entry name" value="RNaseH_sf"/>
</dbReference>
<dbReference type="SMART" id="SM00465">
    <property type="entry name" value="GIYc"/>
    <property type="match status" value="1"/>
</dbReference>
<dbReference type="PROSITE" id="PS50164">
    <property type="entry name" value="GIY_YIG"/>
    <property type="match status" value="1"/>
</dbReference>